<name>A0A2I7N9B4_9NEIS</name>
<keyword evidence="4" id="KW-1185">Reference proteome</keyword>
<dbReference type="OrthoDB" id="9797795at2"/>
<proteinExistence type="predicted"/>
<reference evidence="4" key="1">
    <citation type="submission" date="2017-11" db="EMBL/GenBank/DDBJ databases">
        <authorList>
            <person name="Chan K.G."/>
            <person name="Lee L.S."/>
        </authorList>
    </citation>
    <scope>NUCLEOTIDE SEQUENCE [LARGE SCALE GENOMIC DNA]</scope>
    <source>
        <strain evidence="4">DSM 100970</strain>
    </source>
</reference>
<accession>A0A2I7N9B4</accession>
<dbReference type="Proteomes" id="UP000236655">
    <property type="component" value="Chromosome"/>
</dbReference>
<evidence type="ECO:0000313" key="3">
    <source>
        <dbReference type="EMBL" id="AUR53032.1"/>
    </source>
</evidence>
<keyword evidence="2" id="KW-0808">Transferase</keyword>
<dbReference type="GO" id="GO:0009244">
    <property type="term" value="P:lipopolysaccharide core region biosynthetic process"/>
    <property type="evidence" value="ECO:0007669"/>
    <property type="project" value="TreeGrafter"/>
</dbReference>
<dbReference type="AlphaFoldDB" id="A0A2I7N9B4"/>
<dbReference type="EMBL" id="CP024847">
    <property type="protein sequence ID" value="AUR53032.1"/>
    <property type="molecule type" value="Genomic_DNA"/>
</dbReference>
<dbReference type="CDD" id="cd03789">
    <property type="entry name" value="GT9_LPS_heptosyltransferase"/>
    <property type="match status" value="1"/>
</dbReference>
<dbReference type="Gene3D" id="3.40.50.2000">
    <property type="entry name" value="Glycogen Phosphorylase B"/>
    <property type="match status" value="2"/>
</dbReference>
<dbReference type="GO" id="GO:0005829">
    <property type="term" value="C:cytosol"/>
    <property type="evidence" value="ECO:0007669"/>
    <property type="project" value="TreeGrafter"/>
</dbReference>
<evidence type="ECO:0000256" key="2">
    <source>
        <dbReference type="ARBA" id="ARBA00022679"/>
    </source>
</evidence>
<dbReference type="InterPro" id="IPR051199">
    <property type="entry name" value="LPS_LOS_Heptosyltrfase"/>
</dbReference>
<dbReference type="GO" id="GO:0008713">
    <property type="term" value="F:ADP-heptose-lipopolysaccharide heptosyltransferase activity"/>
    <property type="evidence" value="ECO:0007669"/>
    <property type="project" value="TreeGrafter"/>
</dbReference>
<dbReference type="RefSeq" id="WP_102952318.1">
    <property type="nucleotide sequence ID" value="NZ_CP024847.1"/>
</dbReference>
<dbReference type="Pfam" id="PF01075">
    <property type="entry name" value="Glyco_transf_9"/>
    <property type="match status" value="1"/>
</dbReference>
<sequence>MNVKKENCYSNSKTKSVKIIFIRTDLIGDFVLWLSTAVQFRKFYTNSTITLLCNQQYVDLANSLNIFDKVIGLDIKKLRSFDSKYWLKIISALRKNTYDLAISSMVTRNIIVDTLISFTHAKQKIGINAHYNRPMFMKRFFDCYYDILIELSNKPLTELEFNHIFLEKLTNESVKFELVNLFDIFKLPIPKINGLPTKYITINLASSVSQKNWQLKKFIAVTEKLSLDYSIVILGAENERSLATRLINTINPKNPIIDMAGKTTLLESISILNKSLLFIGNDSALAHLATLLRVKSIIILGGGQFGRFFPYPPELIQSGLQHILYDKMDCYNCNWKCKYPLVNGSWKCIAEISIEQVLDKITKILGLSH</sequence>
<dbReference type="SUPFAM" id="SSF53756">
    <property type="entry name" value="UDP-Glycosyltransferase/glycogen phosphorylase"/>
    <property type="match status" value="1"/>
</dbReference>
<evidence type="ECO:0000313" key="4">
    <source>
        <dbReference type="Proteomes" id="UP000236655"/>
    </source>
</evidence>
<keyword evidence="1" id="KW-0328">Glycosyltransferase</keyword>
<evidence type="ECO:0008006" key="5">
    <source>
        <dbReference type="Google" id="ProtNLM"/>
    </source>
</evidence>
<organism evidence="3 4">
    <name type="scientific">Aquella oligotrophica</name>
    <dbReference type="NCBI Taxonomy" id="2067065"/>
    <lineage>
        <taxon>Bacteria</taxon>
        <taxon>Pseudomonadati</taxon>
        <taxon>Pseudomonadota</taxon>
        <taxon>Betaproteobacteria</taxon>
        <taxon>Neisseriales</taxon>
        <taxon>Neisseriaceae</taxon>
        <taxon>Aquella</taxon>
    </lineage>
</organism>
<dbReference type="InterPro" id="IPR002201">
    <property type="entry name" value="Glyco_trans_9"/>
</dbReference>
<evidence type="ECO:0000256" key="1">
    <source>
        <dbReference type="ARBA" id="ARBA00022676"/>
    </source>
</evidence>
<dbReference type="PANTHER" id="PTHR30160:SF1">
    <property type="entry name" value="LIPOPOLYSACCHARIDE 1,2-N-ACETYLGLUCOSAMINETRANSFERASE-RELATED"/>
    <property type="match status" value="1"/>
</dbReference>
<dbReference type="PANTHER" id="PTHR30160">
    <property type="entry name" value="TETRAACYLDISACCHARIDE 4'-KINASE-RELATED"/>
    <property type="match status" value="1"/>
</dbReference>
<dbReference type="KEGG" id="nba:CUN60_12260"/>
<gene>
    <name evidence="3" type="ORF">CUN60_12260</name>
</gene>
<protein>
    <recommendedName>
        <fullName evidence="5">Glycosyltransferase family 9 protein</fullName>
    </recommendedName>
</protein>